<keyword evidence="1" id="KW-0175">Coiled coil</keyword>
<organism evidence="3 4">
    <name type="scientific">Pleurodeles waltl</name>
    <name type="common">Iberian ribbed newt</name>
    <dbReference type="NCBI Taxonomy" id="8319"/>
    <lineage>
        <taxon>Eukaryota</taxon>
        <taxon>Metazoa</taxon>
        <taxon>Chordata</taxon>
        <taxon>Craniata</taxon>
        <taxon>Vertebrata</taxon>
        <taxon>Euteleostomi</taxon>
        <taxon>Amphibia</taxon>
        <taxon>Batrachia</taxon>
        <taxon>Caudata</taxon>
        <taxon>Salamandroidea</taxon>
        <taxon>Salamandridae</taxon>
        <taxon>Pleurodelinae</taxon>
        <taxon>Pleurodeles</taxon>
    </lineage>
</organism>
<feature type="coiled-coil region" evidence="1">
    <location>
        <begin position="93"/>
        <end position="131"/>
    </location>
</feature>
<dbReference type="EMBL" id="JANPWB010000009">
    <property type="protein sequence ID" value="KAJ1156091.1"/>
    <property type="molecule type" value="Genomic_DNA"/>
</dbReference>
<feature type="compositionally biased region" description="Basic and acidic residues" evidence="2">
    <location>
        <begin position="9"/>
        <end position="23"/>
    </location>
</feature>
<comment type="caution">
    <text evidence="3">The sequence shown here is derived from an EMBL/GenBank/DDBJ whole genome shotgun (WGS) entry which is preliminary data.</text>
</comment>
<sequence length="169" mass="19030">MHKQVSELGGREGGDGDLQRKEVASPQGQVSKDESLAQSIAGMICDLEGEVRGGFEASNTNQKEIRGLCETLGQKLDDLAERTAALEFEVSDLRRVTEENREAIHQLKLGEENLQVKLEMMENKLRRNNLRFLKVLEELEEGDLKSLVVRLIKQGTQVEDEEEVLLKDI</sequence>
<reference evidence="3" key="1">
    <citation type="journal article" date="2022" name="bioRxiv">
        <title>Sequencing and chromosome-scale assembly of the giantPleurodeles waltlgenome.</title>
        <authorList>
            <person name="Brown T."/>
            <person name="Elewa A."/>
            <person name="Iarovenko S."/>
            <person name="Subramanian E."/>
            <person name="Araus A.J."/>
            <person name="Petzold A."/>
            <person name="Susuki M."/>
            <person name="Suzuki K.-i.T."/>
            <person name="Hayashi T."/>
            <person name="Toyoda A."/>
            <person name="Oliveira C."/>
            <person name="Osipova E."/>
            <person name="Leigh N.D."/>
            <person name="Simon A."/>
            <person name="Yun M.H."/>
        </authorList>
    </citation>
    <scope>NUCLEOTIDE SEQUENCE</scope>
    <source>
        <strain evidence="3">20211129_DDA</strain>
        <tissue evidence="3">Liver</tissue>
    </source>
</reference>
<evidence type="ECO:0000313" key="4">
    <source>
        <dbReference type="Proteomes" id="UP001066276"/>
    </source>
</evidence>
<name>A0AAV7RUC3_PLEWA</name>
<protein>
    <submittedName>
        <fullName evidence="3">Uncharacterized protein</fullName>
    </submittedName>
</protein>
<proteinExistence type="predicted"/>
<feature type="region of interest" description="Disordered" evidence="2">
    <location>
        <begin position="1"/>
        <end position="35"/>
    </location>
</feature>
<keyword evidence="4" id="KW-1185">Reference proteome</keyword>
<dbReference type="AlphaFoldDB" id="A0AAV7RUC3"/>
<evidence type="ECO:0000256" key="1">
    <source>
        <dbReference type="SAM" id="Coils"/>
    </source>
</evidence>
<dbReference type="Proteomes" id="UP001066276">
    <property type="component" value="Chromosome 5"/>
</dbReference>
<gene>
    <name evidence="3" type="ORF">NDU88_008816</name>
</gene>
<evidence type="ECO:0000313" key="3">
    <source>
        <dbReference type="EMBL" id="KAJ1156091.1"/>
    </source>
</evidence>
<accession>A0AAV7RUC3</accession>
<evidence type="ECO:0000256" key="2">
    <source>
        <dbReference type="SAM" id="MobiDB-lite"/>
    </source>
</evidence>